<dbReference type="KEGG" id="meme:HYG87_04915"/>
<dbReference type="AlphaFoldDB" id="A0A8T8K579"/>
<dbReference type="InterPro" id="IPR005245">
    <property type="entry name" value="CHP00454"/>
</dbReference>
<dbReference type="Proteomes" id="UP000681041">
    <property type="component" value="Chromosome"/>
</dbReference>
<accession>A0A8T8K579</accession>
<dbReference type="GO" id="GO:0016779">
    <property type="term" value="F:nucleotidyltransferase activity"/>
    <property type="evidence" value="ECO:0007669"/>
    <property type="project" value="TreeGrafter"/>
</dbReference>
<dbReference type="InterPro" id="IPR029044">
    <property type="entry name" value="Nucleotide-diphossugar_trans"/>
</dbReference>
<dbReference type="InterPro" id="IPR025877">
    <property type="entry name" value="MobA-like_NTP_Trfase"/>
</dbReference>
<sequence length="197" mass="22282">MVTAVIMAGGKGTRLKLNGEKPLLKLKDRPMIDWVIQNLKKSSIEKLVVATSKHTPQTHKYLENRGMEIIKTPGNGYLEDLKIILSYFEAKDPSEVLLFISSDLPMVKGEIIDEILSRYHESHLPAMCVAVPLEIFNKYDLKPSFVWEGIVPSGVNILRSLNKIQDEEVILVPKIELALNINTCHDIKVLERLLVIE</sequence>
<dbReference type="Gene3D" id="3.90.550.10">
    <property type="entry name" value="Spore Coat Polysaccharide Biosynthesis Protein SpsA, Chain A"/>
    <property type="match status" value="1"/>
</dbReference>
<keyword evidence="4" id="KW-1185">Reference proteome</keyword>
<keyword evidence="1" id="KW-0808">Transferase</keyword>
<name>A0A8T8K579_9EURY</name>
<dbReference type="OrthoDB" id="9782at2157"/>
<dbReference type="GeneID" id="64820082"/>
<organism evidence="3 4">
    <name type="scientific">Methanobacterium alkalithermotolerans</name>
    <dbReference type="NCBI Taxonomy" id="2731220"/>
    <lineage>
        <taxon>Archaea</taxon>
        <taxon>Methanobacteriati</taxon>
        <taxon>Methanobacteriota</taxon>
        <taxon>Methanomada group</taxon>
        <taxon>Methanobacteria</taxon>
        <taxon>Methanobacteriales</taxon>
        <taxon>Methanobacteriaceae</taxon>
        <taxon>Methanobacterium</taxon>
    </lineage>
</organism>
<gene>
    <name evidence="3" type="ORF">HYG87_04915</name>
</gene>
<dbReference type="SUPFAM" id="SSF53448">
    <property type="entry name" value="Nucleotide-diphospho-sugar transferases"/>
    <property type="match status" value="1"/>
</dbReference>
<reference evidence="3" key="1">
    <citation type="submission" date="2020-07" db="EMBL/GenBank/DDBJ databases">
        <title>Methanobacterium. sp. MethCan genome.</title>
        <authorList>
            <person name="Postec A."/>
            <person name="Quemeneur M."/>
        </authorList>
    </citation>
    <scope>NUCLEOTIDE SEQUENCE</scope>
    <source>
        <strain evidence="3">MethCAN</strain>
    </source>
</reference>
<dbReference type="EMBL" id="CP058560">
    <property type="protein sequence ID" value="QUH23157.1"/>
    <property type="molecule type" value="Genomic_DNA"/>
</dbReference>
<dbReference type="RefSeq" id="WP_211534104.1">
    <property type="nucleotide sequence ID" value="NZ_CP058560.1"/>
</dbReference>
<dbReference type="PANTHER" id="PTHR19136:SF86">
    <property type="entry name" value="ADENOSYLCOBINAMIDE-PHOSPHATE GUANYLYLTRANSFERASE"/>
    <property type="match status" value="1"/>
</dbReference>
<protein>
    <submittedName>
        <fullName evidence="3">TIGR00454 family protein</fullName>
    </submittedName>
</protein>
<dbReference type="PANTHER" id="PTHR19136">
    <property type="entry name" value="MOLYBDENUM COFACTOR GUANYLYLTRANSFERASE"/>
    <property type="match status" value="1"/>
</dbReference>
<evidence type="ECO:0000259" key="2">
    <source>
        <dbReference type="Pfam" id="PF12804"/>
    </source>
</evidence>
<evidence type="ECO:0000313" key="3">
    <source>
        <dbReference type="EMBL" id="QUH23157.1"/>
    </source>
</evidence>
<dbReference type="NCBIfam" id="TIGR00454">
    <property type="entry name" value="TIGR00454 family protein"/>
    <property type="match status" value="1"/>
</dbReference>
<proteinExistence type="predicted"/>
<dbReference type="Pfam" id="PF12804">
    <property type="entry name" value="NTP_transf_3"/>
    <property type="match status" value="1"/>
</dbReference>
<feature type="domain" description="MobA-like NTP transferase" evidence="2">
    <location>
        <begin position="4"/>
        <end position="129"/>
    </location>
</feature>
<evidence type="ECO:0000256" key="1">
    <source>
        <dbReference type="ARBA" id="ARBA00022679"/>
    </source>
</evidence>
<evidence type="ECO:0000313" key="4">
    <source>
        <dbReference type="Proteomes" id="UP000681041"/>
    </source>
</evidence>